<evidence type="ECO:0000259" key="6">
    <source>
        <dbReference type="Pfam" id="PF26370"/>
    </source>
</evidence>
<dbReference type="Proteomes" id="UP000321046">
    <property type="component" value="Unassembled WGS sequence"/>
</dbReference>
<dbReference type="Gene3D" id="3.90.180.10">
    <property type="entry name" value="Medium-chain alcohol dehydrogenases, catalytic domain"/>
    <property type="match status" value="1"/>
</dbReference>
<accession>A0A5C6XFP1</accession>
<dbReference type="PANTHER" id="PTHR43350">
    <property type="entry name" value="NAD-DEPENDENT ALCOHOL DEHYDROGENASE"/>
    <property type="match status" value="1"/>
</dbReference>
<evidence type="ECO:0000313" key="8">
    <source>
        <dbReference type="Proteomes" id="UP000321046"/>
    </source>
</evidence>
<dbReference type="Gene3D" id="3.40.50.720">
    <property type="entry name" value="NAD(P)-binding Rossmann-like Domain"/>
    <property type="match status" value="1"/>
</dbReference>
<evidence type="ECO:0000313" key="7">
    <source>
        <dbReference type="EMBL" id="TXD44263.1"/>
    </source>
</evidence>
<evidence type="ECO:0000256" key="3">
    <source>
        <dbReference type="ARBA" id="ARBA00022723"/>
    </source>
</evidence>
<keyword evidence="5" id="KW-0560">Oxidoreductase</keyword>
<comment type="caution">
    <text evidence="7">The sequence shown here is derived from an EMBL/GenBank/DDBJ whole genome shotgun (WGS) entry which is preliminary data.</text>
</comment>
<keyword evidence="4" id="KW-0862">Zinc</keyword>
<organism evidence="7 8">
    <name type="scientific">Lujinxingia vulgaris</name>
    <dbReference type="NCBI Taxonomy" id="2600176"/>
    <lineage>
        <taxon>Bacteria</taxon>
        <taxon>Deltaproteobacteria</taxon>
        <taxon>Bradymonadales</taxon>
        <taxon>Lujinxingiaceae</taxon>
        <taxon>Lujinxingia</taxon>
    </lineage>
</organism>
<reference evidence="7 8" key="1">
    <citation type="submission" date="2019-08" db="EMBL/GenBank/DDBJ databases">
        <title>Bradymonadales sp. TMQ2.</title>
        <authorList>
            <person name="Liang Q."/>
        </authorList>
    </citation>
    <scope>NUCLEOTIDE SEQUENCE [LARGE SCALE GENOMIC DNA]</scope>
    <source>
        <strain evidence="7 8">TMQ2</strain>
    </source>
</reference>
<sequence>MSERRGHDLGLHRVLEPEGALPQAAQRLDAESEAFDNEIVIEVQTLNIDSASFHQILGELGRDEAKVAERVCAIVAERGKMQNPVTGSGGMLLGTVKAIGKDYKGPVELKVGQRVASLVSLTLTPLKIDRVIKVHLDADQMDIEGTAYLWPSSPIVAMPDDLPERVALSALDVCGAPAQTARLVAGKKRVLILGAGKSGMLCAATARATLGDEGEVYAVDLHDTNLKLLKEAGIVDDFRTANAKIPTEVLKAVESMTGGELVDVVINTCNVSGTEMSAILPARDRGVVYFFNMATDFSRAALGSEGVGKDVDLLIGNGYAHGHAELTLKMVREFEVVRSRLESLTGEG</sequence>
<dbReference type="OrthoDB" id="48703at2"/>
<evidence type="ECO:0000256" key="2">
    <source>
        <dbReference type="ARBA" id="ARBA00008072"/>
    </source>
</evidence>
<name>A0A5C6XFP1_9DELT</name>
<comment type="similarity">
    <text evidence="2">Belongs to the zinc-containing alcohol dehydrogenase family.</text>
</comment>
<gene>
    <name evidence="7" type="ORF">FRC96_00815</name>
</gene>
<protein>
    <submittedName>
        <fullName evidence="7">L-erythro-3,5-diaminohexanoate dehydrogenase</fullName>
    </submittedName>
</protein>
<dbReference type="RefSeq" id="WP_146972147.1">
    <property type="nucleotide sequence ID" value="NZ_VOSL01000005.1"/>
</dbReference>
<dbReference type="EMBL" id="VOSL01000005">
    <property type="protein sequence ID" value="TXD44263.1"/>
    <property type="molecule type" value="Genomic_DNA"/>
</dbReference>
<dbReference type="SUPFAM" id="SSF51735">
    <property type="entry name" value="NAD(P)-binding Rossmann-fold domains"/>
    <property type="match status" value="1"/>
</dbReference>
<comment type="cofactor">
    <cofactor evidence="1">
        <name>Zn(2+)</name>
        <dbReference type="ChEBI" id="CHEBI:29105"/>
    </cofactor>
</comment>
<dbReference type="GO" id="GO:0016491">
    <property type="term" value="F:oxidoreductase activity"/>
    <property type="evidence" value="ECO:0007669"/>
    <property type="project" value="UniProtKB-KW"/>
</dbReference>
<dbReference type="GO" id="GO:0046872">
    <property type="term" value="F:metal ion binding"/>
    <property type="evidence" value="ECO:0007669"/>
    <property type="project" value="UniProtKB-KW"/>
</dbReference>
<evidence type="ECO:0000256" key="5">
    <source>
        <dbReference type="ARBA" id="ARBA00023002"/>
    </source>
</evidence>
<evidence type="ECO:0000256" key="1">
    <source>
        <dbReference type="ARBA" id="ARBA00001947"/>
    </source>
</evidence>
<proteinExistence type="inferred from homology"/>
<keyword evidence="3" id="KW-0479">Metal-binding</keyword>
<dbReference type="InterPro" id="IPR036291">
    <property type="entry name" value="NAD(P)-bd_dom_sf"/>
</dbReference>
<dbReference type="InterPro" id="IPR058932">
    <property type="entry name" value="KDD_N"/>
</dbReference>
<dbReference type="PANTHER" id="PTHR43350:SF17">
    <property type="entry name" value="NAD-DEPENDENT ALCOHOL DEHYDROGENASE"/>
    <property type="match status" value="1"/>
</dbReference>
<dbReference type="Pfam" id="PF26370">
    <property type="entry name" value="KDD_N"/>
    <property type="match status" value="1"/>
</dbReference>
<feature type="domain" description="L-erythro-3,5-diaminohexanoate dehydrogenase N-terminal" evidence="6">
    <location>
        <begin position="12"/>
        <end position="159"/>
    </location>
</feature>
<evidence type="ECO:0000256" key="4">
    <source>
        <dbReference type="ARBA" id="ARBA00022833"/>
    </source>
</evidence>
<dbReference type="AlphaFoldDB" id="A0A5C6XFP1"/>